<comment type="caution">
    <text evidence="8">The sequence shown here is derived from an EMBL/GenBank/DDBJ whole genome shotgun (WGS) entry which is preliminary data.</text>
</comment>
<feature type="transmembrane region" description="Helical" evidence="6">
    <location>
        <begin position="53"/>
        <end position="73"/>
    </location>
</feature>
<keyword evidence="4 6" id="KW-0472">Membrane</keyword>
<dbReference type="Pfam" id="PF20684">
    <property type="entry name" value="Fung_rhodopsin"/>
    <property type="match status" value="1"/>
</dbReference>
<feature type="transmembrane region" description="Helical" evidence="6">
    <location>
        <begin position="20"/>
        <end position="41"/>
    </location>
</feature>
<feature type="transmembrane region" description="Helical" evidence="6">
    <location>
        <begin position="136"/>
        <end position="160"/>
    </location>
</feature>
<dbReference type="InterPro" id="IPR049326">
    <property type="entry name" value="Rhodopsin_dom_fungi"/>
</dbReference>
<evidence type="ECO:0000259" key="7">
    <source>
        <dbReference type="Pfam" id="PF20684"/>
    </source>
</evidence>
<feature type="domain" description="Rhodopsin" evidence="7">
    <location>
        <begin position="34"/>
        <end position="272"/>
    </location>
</feature>
<dbReference type="Proteomes" id="UP000193689">
    <property type="component" value="Unassembled WGS sequence"/>
</dbReference>
<keyword evidence="3 6" id="KW-1133">Transmembrane helix</keyword>
<organism evidence="8 9">
    <name type="scientific">Pseudomassariella vexata</name>
    <dbReference type="NCBI Taxonomy" id="1141098"/>
    <lineage>
        <taxon>Eukaryota</taxon>
        <taxon>Fungi</taxon>
        <taxon>Dikarya</taxon>
        <taxon>Ascomycota</taxon>
        <taxon>Pezizomycotina</taxon>
        <taxon>Sordariomycetes</taxon>
        <taxon>Xylariomycetidae</taxon>
        <taxon>Amphisphaeriales</taxon>
        <taxon>Pseudomassariaceae</taxon>
        <taxon>Pseudomassariella</taxon>
    </lineage>
</organism>
<dbReference type="OrthoDB" id="4329349at2759"/>
<dbReference type="PANTHER" id="PTHR33048">
    <property type="entry name" value="PTH11-LIKE INTEGRAL MEMBRANE PROTEIN (AFU_ORTHOLOGUE AFUA_5G11245)"/>
    <property type="match status" value="1"/>
</dbReference>
<feature type="transmembrane region" description="Helical" evidence="6">
    <location>
        <begin position="180"/>
        <end position="203"/>
    </location>
</feature>
<evidence type="ECO:0000256" key="1">
    <source>
        <dbReference type="ARBA" id="ARBA00004141"/>
    </source>
</evidence>
<comment type="subcellular location">
    <subcellularLocation>
        <location evidence="1">Membrane</location>
        <topology evidence="1">Multi-pass membrane protein</topology>
    </subcellularLocation>
</comment>
<dbReference type="GO" id="GO:0016020">
    <property type="term" value="C:membrane"/>
    <property type="evidence" value="ECO:0007669"/>
    <property type="project" value="UniProtKB-SubCell"/>
</dbReference>
<keyword evidence="2 6" id="KW-0812">Transmembrane</keyword>
<dbReference type="GeneID" id="63780953"/>
<sequence>MLISSPSVQLERDNTYLPEVWTWYAIGVTVILLRFAVRIRIFGIRGLQGDDYLSILAFVLYTVNVVIVQITYYTGGNIDVDPNGVSLSQEDIRILTLGSKMEFASWYSYPGTLKFTVLLFYKRLTLGVMREKTLHFLLWACGTSYLALALSVSFTCRPYSHNWQIQPLPGPECTFRPQNFWILVVLNVTTDAAIMSIPIPMFWQLRTSLRRKIGLMMLFSSGIFIISTAIVRAVLTIGGKPSVININRWGFRETAVGLIAVTAPVLVPLFRRSFWQRGDFVRHRHRGHEIPPHKPRNPEFGHWLGTLELREVEEGQHHRPMNSAGAAE</sequence>
<comment type="similarity">
    <text evidence="5">Belongs to the SAT4 family.</text>
</comment>
<dbReference type="PANTHER" id="PTHR33048:SF2">
    <property type="entry name" value="SRPK"/>
    <property type="match status" value="1"/>
</dbReference>
<evidence type="ECO:0000256" key="2">
    <source>
        <dbReference type="ARBA" id="ARBA00022692"/>
    </source>
</evidence>
<dbReference type="InterPro" id="IPR052337">
    <property type="entry name" value="SAT4-like"/>
</dbReference>
<feature type="transmembrane region" description="Helical" evidence="6">
    <location>
        <begin position="106"/>
        <end position="124"/>
    </location>
</feature>
<evidence type="ECO:0000313" key="9">
    <source>
        <dbReference type="Proteomes" id="UP000193689"/>
    </source>
</evidence>
<dbReference type="InParanoid" id="A0A1Y2DR27"/>
<proteinExistence type="inferred from homology"/>
<dbReference type="AlphaFoldDB" id="A0A1Y2DR27"/>
<name>A0A1Y2DR27_9PEZI</name>
<dbReference type="RefSeq" id="XP_040713830.1">
    <property type="nucleotide sequence ID" value="XM_040864741.1"/>
</dbReference>
<feature type="transmembrane region" description="Helical" evidence="6">
    <location>
        <begin position="215"/>
        <end position="235"/>
    </location>
</feature>
<reference evidence="8 9" key="1">
    <citation type="submission" date="2016-07" db="EMBL/GenBank/DDBJ databases">
        <title>Pervasive Adenine N6-methylation of Active Genes in Fungi.</title>
        <authorList>
            <consortium name="DOE Joint Genome Institute"/>
            <person name="Mondo S.J."/>
            <person name="Dannebaum R.O."/>
            <person name="Kuo R.C."/>
            <person name="Labutti K."/>
            <person name="Haridas S."/>
            <person name="Kuo A."/>
            <person name="Salamov A."/>
            <person name="Ahrendt S.R."/>
            <person name="Lipzen A."/>
            <person name="Sullivan W."/>
            <person name="Andreopoulos W.B."/>
            <person name="Clum A."/>
            <person name="Lindquist E."/>
            <person name="Daum C."/>
            <person name="Ramamoorthy G.K."/>
            <person name="Gryganskyi A."/>
            <person name="Culley D."/>
            <person name="Magnuson J.K."/>
            <person name="James T.Y."/>
            <person name="O'Malley M.A."/>
            <person name="Stajich J.E."/>
            <person name="Spatafora J.W."/>
            <person name="Visel A."/>
            <person name="Grigoriev I.V."/>
        </authorList>
    </citation>
    <scope>NUCLEOTIDE SEQUENCE [LARGE SCALE GENOMIC DNA]</scope>
    <source>
        <strain evidence="8 9">CBS 129021</strain>
    </source>
</reference>
<dbReference type="EMBL" id="MCFJ01000010">
    <property type="protein sequence ID" value="ORY61753.1"/>
    <property type="molecule type" value="Genomic_DNA"/>
</dbReference>
<gene>
    <name evidence="8" type="ORF">BCR38DRAFT_495595</name>
</gene>
<evidence type="ECO:0000256" key="6">
    <source>
        <dbReference type="SAM" id="Phobius"/>
    </source>
</evidence>
<feature type="transmembrane region" description="Helical" evidence="6">
    <location>
        <begin position="255"/>
        <end position="274"/>
    </location>
</feature>
<evidence type="ECO:0000256" key="4">
    <source>
        <dbReference type="ARBA" id="ARBA00023136"/>
    </source>
</evidence>
<evidence type="ECO:0000313" key="8">
    <source>
        <dbReference type="EMBL" id="ORY61753.1"/>
    </source>
</evidence>
<protein>
    <recommendedName>
        <fullName evidence="7">Rhodopsin domain-containing protein</fullName>
    </recommendedName>
</protein>
<accession>A0A1Y2DR27</accession>
<keyword evidence="9" id="KW-1185">Reference proteome</keyword>
<evidence type="ECO:0000256" key="5">
    <source>
        <dbReference type="ARBA" id="ARBA00038359"/>
    </source>
</evidence>
<evidence type="ECO:0000256" key="3">
    <source>
        <dbReference type="ARBA" id="ARBA00022989"/>
    </source>
</evidence>